<dbReference type="RefSeq" id="WP_093410049.1">
    <property type="nucleotide sequence ID" value="NZ_FOVL01000015.1"/>
</dbReference>
<evidence type="ECO:0000313" key="1">
    <source>
        <dbReference type="EMBL" id="SFN74923.1"/>
    </source>
</evidence>
<name>A0A1I5BJM8_9FLAO</name>
<dbReference type="AlphaFoldDB" id="A0A1I5BJM8"/>
<dbReference type="InterPro" id="IPR016084">
    <property type="entry name" value="Haem_Oase-like_multi-hlx"/>
</dbReference>
<dbReference type="GO" id="GO:0004392">
    <property type="term" value="F:heme oxygenase (decyclizing) activity"/>
    <property type="evidence" value="ECO:0007669"/>
    <property type="project" value="InterPro"/>
</dbReference>
<dbReference type="STRING" id="287099.SAMN05660413_02423"/>
<gene>
    <name evidence="1" type="ORF">SAMN05660413_02423</name>
</gene>
<dbReference type="Gene3D" id="1.20.910.10">
    <property type="entry name" value="Heme oxygenase-like"/>
    <property type="match status" value="1"/>
</dbReference>
<dbReference type="CDD" id="cd19166">
    <property type="entry name" value="HemeO-bac"/>
    <property type="match status" value="1"/>
</dbReference>
<dbReference type="EMBL" id="FOVL01000015">
    <property type="protein sequence ID" value="SFN74923.1"/>
    <property type="molecule type" value="Genomic_DNA"/>
</dbReference>
<protein>
    <submittedName>
        <fullName evidence="1">Heme oxygenase</fullName>
    </submittedName>
</protein>
<organism evidence="1 2">
    <name type="scientific">Salegentibacter flavus</name>
    <dbReference type="NCBI Taxonomy" id="287099"/>
    <lineage>
        <taxon>Bacteria</taxon>
        <taxon>Pseudomonadati</taxon>
        <taxon>Bacteroidota</taxon>
        <taxon>Flavobacteriia</taxon>
        <taxon>Flavobacteriales</taxon>
        <taxon>Flavobacteriaceae</taxon>
        <taxon>Salegentibacter</taxon>
    </lineage>
</organism>
<dbReference type="Proteomes" id="UP000199153">
    <property type="component" value="Unassembled WGS sequence"/>
</dbReference>
<dbReference type="SUPFAM" id="SSF48613">
    <property type="entry name" value="Heme oxygenase-like"/>
    <property type="match status" value="1"/>
</dbReference>
<evidence type="ECO:0000313" key="2">
    <source>
        <dbReference type="Proteomes" id="UP000199153"/>
    </source>
</evidence>
<proteinExistence type="predicted"/>
<dbReference type="GO" id="GO:0006788">
    <property type="term" value="P:heme oxidation"/>
    <property type="evidence" value="ECO:0007669"/>
    <property type="project" value="InterPro"/>
</dbReference>
<reference evidence="1 2" key="1">
    <citation type="submission" date="2016-10" db="EMBL/GenBank/DDBJ databases">
        <authorList>
            <person name="de Groot N.N."/>
        </authorList>
    </citation>
    <scope>NUCLEOTIDE SEQUENCE [LARGE SCALE GENOMIC DNA]</scope>
    <source>
        <strain evidence="1 2">DSM 17794</strain>
    </source>
</reference>
<keyword evidence="2" id="KW-1185">Reference proteome</keyword>
<dbReference type="OrthoDB" id="114943at2"/>
<sequence>MLTTLREATKQLHEEIEQDNLAAKIMSHEISLEEYKLLLLQNYIAYKITEEQISNHLDNWKSDKSLRLKKDLDSLNVDTSVLGDFKNRFSIKNKTEAIGATYVVEGSALGGMQISKELPYCQNLSEIEKPHFFTPERKSMEGWNIFLKGLRNSEFSEEEKHITAQKAQETFKFFAEVFKLELKEV</sequence>
<dbReference type="InterPro" id="IPR016053">
    <property type="entry name" value="Haem_Oase-like"/>
</dbReference>
<dbReference type="Pfam" id="PF01126">
    <property type="entry name" value="Heme_oxygenase"/>
    <property type="match status" value="1"/>
</dbReference>
<accession>A0A1I5BJM8</accession>